<feature type="region of interest" description="Disordered" evidence="1">
    <location>
        <begin position="329"/>
        <end position="355"/>
    </location>
</feature>
<reference evidence="3 4" key="1">
    <citation type="submission" date="2024-05" db="EMBL/GenBank/DDBJ databases">
        <title>Roseateles sp. 2.12 16S ribosomal RNA gene Genome sequencing and assembly.</title>
        <authorList>
            <person name="Woo H."/>
        </authorList>
    </citation>
    <scope>NUCLEOTIDE SEQUENCE [LARGE SCALE GENOMIC DNA]</scope>
    <source>
        <strain evidence="3 4">2.12</strain>
    </source>
</reference>
<feature type="region of interest" description="Disordered" evidence="1">
    <location>
        <begin position="500"/>
        <end position="536"/>
    </location>
</feature>
<proteinExistence type="predicted"/>
<sequence length="550" mass="57857">MSGSAKHAGNADAQWRAVTKQPDLCRVGKDVVGFSSFSQLDHKVTHSPDVYGDGLQIYRVGDLFKNVQADAGSHIVAGTSQGSGHVLILSGHPTIKLNKQPMAWQGSECLINCNAAGMGGAKGELVTVVKPIPRPMLERMGDESGKVLKDKVKGIKESGKTIWEALPWTSDEATTAAARGRIAQGFSDMADGLGALFGANPDFVNAAYMSGDPKSIALANELLANQQQAAGAIVDSIGQSWRESSARSGTAGAMAMVVTSLGTEVVGGKGLGALGRVAGRIAEISKLAKTPLEAAQMLDKEVKAARAAGKSADEIKLLEEARGKKLAEARAAQEAKDAGKDAGKGGGGDGSGSAAHIRAKRVPCFHPYDKKKFRRLSPDQKKDYLKEMSEQLKRQQDAINSMTAAEFKAAREAFAKYGRNPMAEGAQEGFRKKFAETVGKSIKESLQGGGMSPVKAETEALARTKELMGKLAALHEPDMVAGGWLAPDPKGMGRADVNSSIGGSWNQKAPGDPTSRVGHMESSANDAIKNGHGSDKMNVQLEVCRGRGLR</sequence>
<comment type="caution">
    <text evidence="3">The sequence shown here is derived from an EMBL/GenBank/DDBJ whole genome shotgun (WGS) entry which is preliminary data.</text>
</comment>
<accession>A0ABV0G8H1</accession>
<organism evidence="3 4">
    <name type="scientific">Roseateles flavus</name>
    <dbReference type="NCBI Taxonomy" id="3149041"/>
    <lineage>
        <taxon>Bacteria</taxon>
        <taxon>Pseudomonadati</taxon>
        <taxon>Pseudomonadota</taxon>
        <taxon>Betaproteobacteria</taxon>
        <taxon>Burkholderiales</taxon>
        <taxon>Sphaerotilaceae</taxon>
        <taxon>Roseateles</taxon>
    </lineage>
</organism>
<dbReference type="InterPro" id="IPR028949">
    <property type="entry name" value="Ntox15"/>
</dbReference>
<dbReference type="EMBL" id="JBDPZC010000001">
    <property type="protein sequence ID" value="MEO3711341.1"/>
    <property type="molecule type" value="Genomic_DNA"/>
</dbReference>
<evidence type="ECO:0000313" key="3">
    <source>
        <dbReference type="EMBL" id="MEO3711341.1"/>
    </source>
</evidence>
<keyword evidence="4" id="KW-1185">Reference proteome</keyword>
<gene>
    <name evidence="3" type="ORF">ABDJ40_01025</name>
</gene>
<protein>
    <submittedName>
        <fullName evidence="3">Polymorphic toxin type 15 domain-containing protein</fullName>
    </submittedName>
</protein>
<evidence type="ECO:0000313" key="4">
    <source>
        <dbReference type="Proteomes" id="UP001462640"/>
    </source>
</evidence>
<evidence type="ECO:0000259" key="2">
    <source>
        <dbReference type="Pfam" id="PF15604"/>
    </source>
</evidence>
<evidence type="ECO:0000256" key="1">
    <source>
        <dbReference type="SAM" id="MobiDB-lite"/>
    </source>
</evidence>
<dbReference type="Pfam" id="PF15604">
    <property type="entry name" value="Ntox15"/>
    <property type="match status" value="1"/>
</dbReference>
<dbReference type="RefSeq" id="WP_347604925.1">
    <property type="nucleotide sequence ID" value="NZ_JBDPZC010000001.1"/>
</dbReference>
<feature type="compositionally biased region" description="Basic and acidic residues" evidence="1">
    <location>
        <begin position="329"/>
        <end position="343"/>
    </location>
</feature>
<feature type="domain" description="Novel toxin 15" evidence="2">
    <location>
        <begin position="383"/>
        <end position="541"/>
    </location>
</feature>
<name>A0ABV0G8H1_9BURK</name>
<dbReference type="Proteomes" id="UP001462640">
    <property type="component" value="Unassembled WGS sequence"/>
</dbReference>